<dbReference type="CTD" id="8239331"/>
<dbReference type="PANTHER" id="PTHR33964">
    <property type="entry name" value="RE45066P-RELATED"/>
    <property type="match status" value="1"/>
</dbReference>
<dbReference type="OrthoDB" id="10051804at2759"/>
<dbReference type="GeneID" id="8239331"/>
<dbReference type="Proteomes" id="UP000009046">
    <property type="component" value="Unassembled WGS sequence"/>
</dbReference>
<gene>
    <name evidence="2" type="primary">8239331</name>
    <name evidence="1" type="ORF">Phum_PHUM126190</name>
</gene>
<dbReference type="KEGG" id="phu:Phum_PHUM126190"/>
<dbReference type="InParanoid" id="E0VDX2"/>
<dbReference type="VEuPathDB" id="VectorBase:PHUM126190"/>
<keyword evidence="3" id="KW-1185">Reference proteome</keyword>
<evidence type="ECO:0000313" key="3">
    <source>
        <dbReference type="Proteomes" id="UP000009046"/>
    </source>
</evidence>
<sequence>MKCIDLYSDTCLSSSVRKIINENVAGARHTFAFLCDDPLFQSEYLQYASCYRAVTKDWDFCAKRFLKQVPPQNSTSKQANIETCCAKQTFYRCVYEFGNMRCRSDAASFLRRIAETLLNVHVYRMSCFPEDDYDVHCSSSTCNSSYFPSSIFLIFISTLLSTITLSNE</sequence>
<dbReference type="OMA" id="LHEHCAH"/>
<dbReference type="EMBL" id="DS235088">
    <property type="protein sequence ID" value="EEB11578.1"/>
    <property type="molecule type" value="Genomic_DNA"/>
</dbReference>
<accession>E0VDX2</accession>
<dbReference type="PANTHER" id="PTHR33964:SF2">
    <property type="entry name" value="IP09356P"/>
    <property type="match status" value="1"/>
</dbReference>
<dbReference type="EMBL" id="AAZO01001480">
    <property type="status" value="NOT_ANNOTATED_CDS"/>
    <property type="molecule type" value="Genomic_DNA"/>
</dbReference>
<organism>
    <name type="scientific">Pediculus humanus subsp. corporis</name>
    <name type="common">Body louse</name>
    <dbReference type="NCBI Taxonomy" id="121224"/>
    <lineage>
        <taxon>Eukaryota</taxon>
        <taxon>Metazoa</taxon>
        <taxon>Ecdysozoa</taxon>
        <taxon>Arthropoda</taxon>
        <taxon>Hexapoda</taxon>
        <taxon>Insecta</taxon>
        <taxon>Pterygota</taxon>
        <taxon>Neoptera</taxon>
        <taxon>Paraneoptera</taxon>
        <taxon>Psocodea</taxon>
        <taxon>Troctomorpha</taxon>
        <taxon>Phthiraptera</taxon>
        <taxon>Anoplura</taxon>
        <taxon>Pediculidae</taxon>
        <taxon>Pediculus</taxon>
    </lineage>
</organism>
<reference evidence="2" key="3">
    <citation type="submission" date="2020-05" db="UniProtKB">
        <authorList>
            <consortium name="EnsemblMetazoa"/>
        </authorList>
    </citation>
    <scope>IDENTIFICATION</scope>
    <source>
        <strain evidence="2">USDA</strain>
    </source>
</reference>
<evidence type="ECO:0000313" key="1">
    <source>
        <dbReference type="EMBL" id="EEB11578.1"/>
    </source>
</evidence>
<protein>
    <submittedName>
        <fullName evidence="1 2">Uncharacterized protein</fullName>
    </submittedName>
</protein>
<reference evidence="1" key="2">
    <citation type="submission" date="2007-04" db="EMBL/GenBank/DDBJ databases">
        <title>The genome of the human body louse.</title>
        <authorList>
            <consortium name="The Human Body Louse Genome Consortium"/>
            <person name="Kirkness E."/>
            <person name="Walenz B."/>
            <person name="Hass B."/>
            <person name="Bruggner R."/>
            <person name="Strausberg R."/>
        </authorList>
    </citation>
    <scope>NUCLEOTIDE SEQUENCE</scope>
    <source>
        <strain evidence="1">USDA</strain>
    </source>
</reference>
<reference evidence="1" key="1">
    <citation type="submission" date="2007-04" db="EMBL/GenBank/DDBJ databases">
        <title>Annotation of Pediculus humanus corporis strain USDA.</title>
        <authorList>
            <person name="Kirkness E."/>
            <person name="Hannick L."/>
            <person name="Hass B."/>
            <person name="Bruggner R."/>
            <person name="Lawson D."/>
            <person name="Bidwell S."/>
            <person name="Joardar V."/>
            <person name="Caler E."/>
            <person name="Walenz B."/>
            <person name="Inman J."/>
            <person name="Schobel S."/>
            <person name="Galinsky K."/>
            <person name="Amedeo P."/>
            <person name="Strausberg R."/>
        </authorList>
    </citation>
    <scope>NUCLEOTIDE SEQUENCE</scope>
    <source>
        <strain evidence="1">USDA</strain>
    </source>
</reference>
<dbReference type="eggNOG" id="ENOG502SAEC">
    <property type="taxonomic scope" value="Eukaryota"/>
</dbReference>
<dbReference type="AlphaFoldDB" id="E0VDX2"/>
<name>E0VDX2_PEDHC</name>
<proteinExistence type="predicted"/>
<evidence type="ECO:0000313" key="2">
    <source>
        <dbReference type="EnsemblMetazoa" id="PHUM126190-PA"/>
    </source>
</evidence>
<dbReference type="EnsemblMetazoa" id="PHUM126190-RA">
    <property type="protein sequence ID" value="PHUM126190-PA"/>
    <property type="gene ID" value="PHUM126190"/>
</dbReference>
<dbReference type="RefSeq" id="XP_002424316.1">
    <property type="nucleotide sequence ID" value="XM_002424271.1"/>
</dbReference>
<dbReference type="HOGENOM" id="CLU_099694_1_0_1"/>